<dbReference type="SMART" id="SM00220">
    <property type="entry name" value="S_TKc"/>
    <property type="match status" value="1"/>
</dbReference>
<dbReference type="InterPro" id="IPR008271">
    <property type="entry name" value="Ser/Thr_kinase_AS"/>
</dbReference>
<evidence type="ECO:0000313" key="10">
    <source>
        <dbReference type="Proteomes" id="UP001187415"/>
    </source>
</evidence>
<dbReference type="Gene3D" id="1.10.510.10">
    <property type="entry name" value="Transferase(Phosphotransferase) domain 1"/>
    <property type="match status" value="1"/>
</dbReference>
<dbReference type="GO" id="GO:0042771">
    <property type="term" value="P:intrinsic apoptotic signaling pathway in response to DNA damage by p53 class mediator"/>
    <property type="evidence" value="ECO:0007669"/>
    <property type="project" value="TreeGrafter"/>
</dbReference>
<dbReference type="PANTHER" id="PTHR24058:SF53">
    <property type="entry name" value="HOMEODOMAIN-INTERACTING PROTEIN KINASE 2"/>
    <property type="match status" value="1"/>
</dbReference>
<evidence type="ECO:0000256" key="5">
    <source>
        <dbReference type="ARBA" id="ARBA00022840"/>
    </source>
</evidence>
<keyword evidence="5 6" id="KW-0067">ATP-binding</keyword>
<dbReference type="GO" id="GO:0045944">
    <property type="term" value="P:positive regulation of transcription by RNA polymerase II"/>
    <property type="evidence" value="ECO:0007669"/>
    <property type="project" value="TreeGrafter"/>
</dbReference>
<proteinExistence type="inferred from homology"/>
<dbReference type="PROSITE" id="PS00108">
    <property type="entry name" value="PROTEIN_KINASE_ST"/>
    <property type="match status" value="1"/>
</dbReference>
<comment type="similarity">
    <text evidence="7">Belongs to the protein kinase superfamily.</text>
</comment>
<evidence type="ECO:0000256" key="2">
    <source>
        <dbReference type="ARBA" id="ARBA00022679"/>
    </source>
</evidence>
<sequence length="337" mass="37768">MEKTQATSQVANGILCSNAACYQVMDWIGKGAFGTVAKCLNVATGNLVAVKIPKKGNEDILKDEIAILKVVQALDPDKKNIVKFIEYFRFQELSCLVFEMLDKSLWDLMNERNWAPLSLNEIRTITQQVLVAFDALKGLGILYCDLKFDNIMLINHSKQPLKIKLIDFGLALPESKVKLGMIMQHLTYRAPEVTLGLPLTTAIDMWSLGCNLAHMYFGSPLFPNNCEYNWMKIYNQGPLLSLHTDIIYNLTVPLRRIQSGHSPGTQMMVKKDPGTNSQVQTAPLVMNPNITLPCPISWYKNNSTMTQGQILMELNGRPLVKEYVTSSAEGGKYFVTL</sequence>
<dbReference type="PROSITE" id="PS50011">
    <property type="entry name" value="PROTEIN_KINASE_DOM"/>
    <property type="match status" value="1"/>
</dbReference>
<name>A0AA88SVL5_CHASR</name>
<keyword evidence="2" id="KW-0808">Transferase</keyword>
<dbReference type="PANTHER" id="PTHR24058">
    <property type="entry name" value="DUAL SPECIFICITY PROTEIN KINASE"/>
    <property type="match status" value="1"/>
</dbReference>
<dbReference type="GO" id="GO:0016605">
    <property type="term" value="C:PML body"/>
    <property type="evidence" value="ECO:0007669"/>
    <property type="project" value="TreeGrafter"/>
</dbReference>
<dbReference type="Gene3D" id="3.30.200.20">
    <property type="entry name" value="Phosphorylase Kinase, domain 1"/>
    <property type="match status" value="1"/>
</dbReference>
<dbReference type="GO" id="GO:0046332">
    <property type="term" value="F:SMAD binding"/>
    <property type="evidence" value="ECO:0007669"/>
    <property type="project" value="TreeGrafter"/>
</dbReference>
<feature type="domain" description="Protein kinase" evidence="8">
    <location>
        <begin position="22"/>
        <end position="290"/>
    </location>
</feature>
<dbReference type="InterPro" id="IPR050494">
    <property type="entry name" value="Ser_Thr_dual-spec_kinase"/>
</dbReference>
<evidence type="ECO:0000256" key="4">
    <source>
        <dbReference type="ARBA" id="ARBA00022777"/>
    </source>
</evidence>
<evidence type="ECO:0000256" key="3">
    <source>
        <dbReference type="ARBA" id="ARBA00022741"/>
    </source>
</evidence>
<dbReference type="PROSITE" id="PS00107">
    <property type="entry name" value="PROTEIN_KINASE_ATP"/>
    <property type="match status" value="1"/>
</dbReference>
<accession>A0AA88SVL5</accession>
<gene>
    <name evidence="9" type="ORF">Q5P01_010480</name>
</gene>
<protein>
    <recommendedName>
        <fullName evidence="8">Protein kinase domain-containing protein</fullName>
    </recommendedName>
</protein>
<evidence type="ECO:0000256" key="1">
    <source>
        <dbReference type="ARBA" id="ARBA00022527"/>
    </source>
</evidence>
<dbReference type="AlphaFoldDB" id="A0AA88SVL5"/>
<dbReference type="GO" id="GO:0003713">
    <property type="term" value="F:transcription coactivator activity"/>
    <property type="evidence" value="ECO:0007669"/>
    <property type="project" value="TreeGrafter"/>
</dbReference>
<dbReference type="InterPro" id="IPR017441">
    <property type="entry name" value="Protein_kinase_ATP_BS"/>
</dbReference>
<keyword evidence="1 7" id="KW-0723">Serine/threonine-protein kinase</keyword>
<dbReference type="GO" id="GO:0004674">
    <property type="term" value="F:protein serine/threonine kinase activity"/>
    <property type="evidence" value="ECO:0007669"/>
    <property type="project" value="UniProtKB-KW"/>
</dbReference>
<evidence type="ECO:0000256" key="6">
    <source>
        <dbReference type="PROSITE-ProRule" id="PRU10141"/>
    </source>
</evidence>
<dbReference type="GO" id="GO:0005524">
    <property type="term" value="F:ATP binding"/>
    <property type="evidence" value="ECO:0007669"/>
    <property type="project" value="UniProtKB-UniRule"/>
</dbReference>
<dbReference type="GO" id="GO:0003714">
    <property type="term" value="F:transcription corepressor activity"/>
    <property type="evidence" value="ECO:0007669"/>
    <property type="project" value="TreeGrafter"/>
</dbReference>
<feature type="binding site" evidence="6">
    <location>
        <position position="55"/>
    </location>
    <ligand>
        <name>ATP</name>
        <dbReference type="ChEBI" id="CHEBI:30616"/>
    </ligand>
</feature>
<dbReference type="SUPFAM" id="SSF56112">
    <property type="entry name" value="Protein kinase-like (PK-like)"/>
    <property type="match status" value="1"/>
</dbReference>
<keyword evidence="10" id="KW-1185">Reference proteome</keyword>
<organism evidence="9 10">
    <name type="scientific">Channa striata</name>
    <name type="common">Snakehead murrel</name>
    <name type="synonym">Ophicephalus striatus</name>
    <dbReference type="NCBI Taxonomy" id="64152"/>
    <lineage>
        <taxon>Eukaryota</taxon>
        <taxon>Metazoa</taxon>
        <taxon>Chordata</taxon>
        <taxon>Craniata</taxon>
        <taxon>Vertebrata</taxon>
        <taxon>Euteleostomi</taxon>
        <taxon>Actinopterygii</taxon>
        <taxon>Neopterygii</taxon>
        <taxon>Teleostei</taxon>
        <taxon>Neoteleostei</taxon>
        <taxon>Acanthomorphata</taxon>
        <taxon>Anabantaria</taxon>
        <taxon>Anabantiformes</taxon>
        <taxon>Channoidei</taxon>
        <taxon>Channidae</taxon>
        <taxon>Channa</taxon>
    </lineage>
</organism>
<dbReference type="GO" id="GO:0007224">
    <property type="term" value="P:smoothened signaling pathway"/>
    <property type="evidence" value="ECO:0007669"/>
    <property type="project" value="TreeGrafter"/>
</dbReference>
<reference evidence="9" key="1">
    <citation type="submission" date="2023-07" db="EMBL/GenBank/DDBJ databases">
        <title>Chromosome-level Genome Assembly of Striped Snakehead (Channa striata).</title>
        <authorList>
            <person name="Liu H."/>
        </authorList>
    </citation>
    <scope>NUCLEOTIDE SEQUENCE</scope>
    <source>
        <strain evidence="9">Gz</strain>
        <tissue evidence="9">Muscle</tissue>
    </source>
</reference>
<evidence type="ECO:0000256" key="7">
    <source>
        <dbReference type="RuleBase" id="RU000304"/>
    </source>
</evidence>
<keyword evidence="3 6" id="KW-0547">Nucleotide-binding</keyword>
<dbReference type="InterPro" id="IPR011009">
    <property type="entry name" value="Kinase-like_dom_sf"/>
</dbReference>
<dbReference type="GO" id="GO:0005737">
    <property type="term" value="C:cytoplasm"/>
    <property type="evidence" value="ECO:0007669"/>
    <property type="project" value="TreeGrafter"/>
</dbReference>
<dbReference type="Proteomes" id="UP001187415">
    <property type="component" value="Unassembled WGS sequence"/>
</dbReference>
<dbReference type="Pfam" id="PF00069">
    <property type="entry name" value="Pkinase"/>
    <property type="match status" value="1"/>
</dbReference>
<comment type="caution">
    <text evidence="9">The sequence shown here is derived from an EMBL/GenBank/DDBJ whole genome shotgun (WGS) entry which is preliminary data.</text>
</comment>
<evidence type="ECO:0000259" key="8">
    <source>
        <dbReference type="PROSITE" id="PS50011"/>
    </source>
</evidence>
<keyword evidence="4" id="KW-0418">Kinase</keyword>
<dbReference type="GO" id="GO:0004713">
    <property type="term" value="F:protein tyrosine kinase activity"/>
    <property type="evidence" value="ECO:0007669"/>
    <property type="project" value="TreeGrafter"/>
</dbReference>
<evidence type="ECO:0000313" key="9">
    <source>
        <dbReference type="EMBL" id="KAK2847481.1"/>
    </source>
</evidence>
<dbReference type="EMBL" id="JAUPFM010000007">
    <property type="protein sequence ID" value="KAK2847481.1"/>
    <property type="molecule type" value="Genomic_DNA"/>
</dbReference>
<dbReference type="InterPro" id="IPR000719">
    <property type="entry name" value="Prot_kinase_dom"/>
</dbReference>